<dbReference type="EMBL" id="JALNTZ010000009">
    <property type="protein sequence ID" value="KAJ3641420.1"/>
    <property type="molecule type" value="Genomic_DNA"/>
</dbReference>
<evidence type="ECO:0000256" key="1">
    <source>
        <dbReference type="SAM" id="MobiDB-lite"/>
    </source>
</evidence>
<reference evidence="2" key="1">
    <citation type="journal article" date="2023" name="G3 (Bethesda)">
        <title>Whole genome assemblies of Zophobas morio and Tenebrio molitor.</title>
        <authorList>
            <person name="Kaur S."/>
            <person name="Stinson S.A."/>
            <person name="diCenzo G.C."/>
        </authorList>
    </citation>
    <scope>NUCLEOTIDE SEQUENCE</scope>
    <source>
        <strain evidence="2">QUZm001</strain>
    </source>
</reference>
<proteinExistence type="predicted"/>
<name>A0AA38M2I4_9CUCU</name>
<dbReference type="Proteomes" id="UP001168821">
    <property type="component" value="Unassembled WGS sequence"/>
</dbReference>
<gene>
    <name evidence="2" type="ORF">Zmor_027927</name>
</gene>
<sequence>MKTILSPLAGSSSSRGPPRPTPGTLAECKSRFSVAKGESVDAFLDAVDVYKGCINVSDDDALKGMPMLLDGNAATWCQGVKDTFNNWEDAMKALRHSFGEDKPPYKIFKELFSREQSPSEPTDVFISHARALLAKLPPTPQIDDIHKVDMVYGLLNKNIRKGVPRDSVTSFEQLITKARAIEENLETHEDTRRGVKT</sequence>
<feature type="region of interest" description="Disordered" evidence="1">
    <location>
        <begin position="1"/>
        <end position="26"/>
    </location>
</feature>
<keyword evidence="3" id="KW-1185">Reference proteome</keyword>
<comment type="caution">
    <text evidence="2">The sequence shown here is derived from an EMBL/GenBank/DDBJ whole genome shotgun (WGS) entry which is preliminary data.</text>
</comment>
<organism evidence="2 3">
    <name type="scientific">Zophobas morio</name>
    <dbReference type="NCBI Taxonomy" id="2755281"/>
    <lineage>
        <taxon>Eukaryota</taxon>
        <taxon>Metazoa</taxon>
        <taxon>Ecdysozoa</taxon>
        <taxon>Arthropoda</taxon>
        <taxon>Hexapoda</taxon>
        <taxon>Insecta</taxon>
        <taxon>Pterygota</taxon>
        <taxon>Neoptera</taxon>
        <taxon>Endopterygota</taxon>
        <taxon>Coleoptera</taxon>
        <taxon>Polyphaga</taxon>
        <taxon>Cucujiformia</taxon>
        <taxon>Tenebrionidae</taxon>
        <taxon>Zophobas</taxon>
    </lineage>
</organism>
<evidence type="ECO:0000313" key="2">
    <source>
        <dbReference type="EMBL" id="KAJ3641420.1"/>
    </source>
</evidence>
<accession>A0AA38M2I4</accession>
<evidence type="ECO:0008006" key="4">
    <source>
        <dbReference type="Google" id="ProtNLM"/>
    </source>
</evidence>
<dbReference type="AlphaFoldDB" id="A0AA38M2I4"/>
<protein>
    <recommendedName>
        <fullName evidence="4">Activity-regulated cytoskeleton associated protein 2</fullName>
    </recommendedName>
</protein>
<evidence type="ECO:0000313" key="3">
    <source>
        <dbReference type="Proteomes" id="UP001168821"/>
    </source>
</evidence>